<gene>
    <name evidence="1" type="ORF">GF359_10175</name>
</gene>
<dbReference type="PROSITE" id="PS51257">
    <property type="entry name" value="PROKAR_LIPOPROTEIN"/>
    <property type="match status" value="1"/>
</dbReference>
<comment type="caution">
    <text evidence="1">The sequence shown here is derived from an EMBL/GenBank/DDBJ whole genome shotgun (WGS) entry which is preliminary data.</text>
</comment>
<dbReference type="Proteomes" id="UP000630660">
    <property type="component" value="Unassembled WGS sequence"/>
</dbReference>
<reference evidence="1" key="1">
    <citation type="submission" date="2019-11" db="EMBL/GenBank/DDBJ databases">
        <title>Microbial mats filling the niche in hypersaline microbial mats.</title>
        <authorList>
            <person name="Wong H.L."/>
            <person name="Macleod F.I."/>
            <person name="White R.A. III"/>
            <person name="Burns B.P."/>
        </authorList>
    </citation>
    <scope>NUCLEOTIDE SEQUENCE</scope>
    <source>
        <strain evidence="1">Bin_327</strain>
    </source>
</reference>
<sequence length="195" mass="21957">MNKLLFAVLFVSTLGCLDYTSVTTIKPDGSGSLSFELNIPVKEGNKITFEGFETRLDTTSGWKTKSFLVDTLDSTQRLRVNGEFSSIVDIGSPMGNREFMGFSPDSFAFSRQEIESGYRYHYYRSFGFDKNRDVQVSISLPDAGGFVWREELILPGQIVSHNADEERDGKLIWERSTSEVLEKGLVIDVIWEVPG</sequence>
<accession>A0A9D5KAT3</accession>
<proteinExistence type="predicted"/>
<name>A0A9D5KAT3_UNCW3</name>
<dbReference type="AlphaFoldDB" id="A0A9D5KAT3"/>
<dbReference type="EMBL" id="WJKJ01000337">
    <property type="protein sequence ID" value="MBD3365566.1"/>
    <property type="molecule type" value="Genomic_DNA"/>
</dbReference>
<evidence type="ECO:0000313" key="2">
    <source>
        <dbReference type="Proteomes" id="UP000630660"/>
    </source>
</evidence>
<protein>
    <submittedName>
        <fullName evidence="1">Uncharacterized protein</fullName>
    </submittedName>
</protein>
<evidence type="ECO:0000313" key="1">
    <source>
        <dbReference type="EMBL" id="MBD3365566.1"/>
    </source>
</evidence>
<organism evidence="1 2">
    <name type="scientific">candidate division WOR-3 bacterium</name>
    <dbReference type="NCBI Taxonomy" id="2052148"/>
    <lineage>
        <taxon>Bacteria</taxon>
        <taxon>Bacteria division WOR-3</taxon>
    </lineage>
</organism>